<evidence type="ECO:0000256" key="1">
    <source>
        <dbReference type="ARBA" id="ARBA00022723"/>
    </source>
</evidence>
<comment type="caution">
    <text evidence="7">The sequence shown here is derived from an EMBL/GenBank/DDBJ whole genome shotgun (WGS) entry which is preliminary data.</text>
</comment>
<dbReference type="AlphaFoldDB" id="A0A8T1N7R8"/>
<feature type="compositionally biased region" description="Basic and acidic residues" evidence="5">
    <location>
        <begin position="1"/>
        <end position="16"/>
    </location>
</feature>
<dbReference type="Pfam" id="PF02892">
    <property type="entry name" value="zf-BED"/>
    <property type="match status" value="1"/>
</dbReference>
<dbReference type="Proteomes" id="UP000811609">
    <property type="component" value="Chromosome 16"/>
</dbReference>
<dbReference type="PROSITE" id="PS50808">
    <property type="entry name" value="ZF_BED"/>
    <property type="match status" value="1"/>
</dbReference>
<dbReference type="PANTHER" id="PTHR34396">
    <property type="entry name" value="OS03G0264950 PROTEIN-RELATED"/>
    <property type="match status" value="1"/>
</dbReference>
<evidence type="ECO:0000313" key="7">
    <source>
        <dbReference type="EMBL" id="KAG6625518.1"/>
    </source>
</evidence>
<gene>
    <name evidence="7" type="ORF">CIPAW_16G102600</name>
</gene>
<protein>
    <recommendedName>
        <fullName evidence="6">BED-type domain-containing protein</fullName>
    </recommendedName>
</protein>
<keyword evidence="3" id="KW-0862">Zinc</keyword>
<dbReference type="InterPro" id="IPR003656">
    <property type="entry name" value="Znf_BED"/>
</dbReference>
<evidence type="ECO:0000259" key="6">
    <source>
        <dbReference type="PROSITE" id="PS50808"/>
    </source>
</evidence>
<evidence type="ECO:0000256" key="4">
    <source>
        <dbReference type="PROSITE-ProRule" id="PRU00027"/>
    </source>
</evidence>
<dbReference type="GO" id="GO:0008270">
    <property type="term" value="F:zinc ion binding"/>
    <property type="evidence" value="ECO:0007669"/>
    <property type="project" value="UniProtKB-KW"/>
</dbReference>
<feature type="compositionally biased region" description="Polar residues" evidence="5">
    <location>
        <begin position="17"/>
        <end position="26"/>
    </location>
</feature>
<dbReference type="EMBL" id="CM031824">
    <property type="protein sequence ID" value="KAG6625518.1"/>
    <property type="molecule type" value="Genomic_DNA"/>
</dbReference>
<dbReference type="InterPro" id="IPR053031">
    <property type="entry name" value="Cuticle_assoc_protein"/>
</dbReference>
<feature type="domain" description="BED-type" evidence="6">
    <location>
        <begin position="48"/>
        <end position="108"/>
    </location>
</feature>
<feature type="region of interest" description="Disordered" evidence="5">
    <location>
        <begin position="1"/>
        <end position="26"/>
    </location>
</feature>
<keyword evidence="2 4" id="KW-0863">Zinc-finger</keyword>
<evidence type="ECO:0000256" key="3">
    <source>
        <dbReference type="ARBA" id="ARBA00022833"/>
    </source>
</evidence>
<dbReference type="SMART" id="SM00614">
    <property type="entry name" value="ZnF_BED"/>
    <property type="match status" value="1"/>
</dbReference>
<dbReference type="GO" id="GO:0005634">
    <property type="term" value="C:nucleus"/>
    <property type="evidence" value="ECO:0007669"/>
    <property type="project" value="TreeGrafter"/>
</dbReference>
<organism evidence="7 8">
    <name type="scientific">Carya illinoinensis</name>
    <name type="common">Pecan</name>
    <dbReference type="NCBI Taxonomy" id="32201"/>
    <lineage>
        <taxon>Eukaryota</taxon>
        <taxon>Viridiplantae</taxon>
        <taxon>Streptophyta</taxon>
        <taxon>Embryophyta</taxon>
        <taxon>Tracheophyta</taxon>
        <taxon>Spermatophyta</taxon>
        <taxon>Magnoliopsida</taxon>
        <taxon>eudicotyledons</taxon>
        <taxon>Gunneridae</taxon>
        <taxon>Pentapetalae</taxon>
        <taxon>rosids</taxon>
        <taxon>fabids</taxon>
        <taxon>Fagales</taxon>
        <taxon>Juglandaceae</taxon>
        <taxon>Carya</taxon>
    </lineage>
</organism>
<keyword evidence="8" id="KW-1185">Reference proteome</keyword>
<keyword evidence="1" id="KW-0479">Metal-binding</keyword>
<dbReference type="GO" id="GO:1990837">
    <property type="term" value="F:sequence-specific double-stranded DNA binding"/>
    <property type="evidence" value="ECO:0007669"/>
    <property type="project" value="TreeGrafter"/>
</dbReference>
<sequence length="161" mass="18456">MDCFESDTHTNLRDNETATPLDNRSQKVSNINLSSNTSLPPRKRRANKDPSVVWNHFTKINRCPLNDPKAECNYCHKLYSCHPKRHSTSSMLQHLGICKQHPHRIRLTDQQNMSRDGPLERVGDSDVSNSANAHKFDSETVRMTIAEMIICDELPFRIVEA</sequence>
<evidence type="ECO:0000256" key="2">
    <source>
        <dbReference type="ARBA" id="ARBA00022771"/>
    </source>
</evidence>
<reference evidence="7" key="1">
    <citation type="submission" date="2020-12" db="EMBL/GenBank/DDBJ databases">
        <title>WGS assembly of Carya illinoinensis cv. Pawnee.</title>
        <authorList>
            <person name="Platts A."/>
            <person name="Shu S."/>
            <person name="Wright S."/>
            <person name="Barry K."/>
            <person name="Edger P."/>
            <person name="Pires J.C."/>
            <person name="Schmutz J."/>
        </authorList>
    </citation>
    <scope>NUCLEOTIDE SEQUENCE</scope>
    <source>
        <tissue evidence="7">Leaf</tissue>
    </source>
</reference>
<dbReference type="PANTHER" id="PTHR34396:SF27">
    <property type="entry name" value="OS08G0208700 PROTEIN"/>
    <property type="match status" value="1"/>
</dbReference>
<evidence type="ECO:0000313" key="8">
    <source>
        <dbReference type="Proteomes" id="UP000811609"/>
    </source>
</evidence>
<dbReference type="GO" id="GO:0006357">
    <property type="term" value="P:regulation of transcription by RNA polymerase II"/>
    <property type="evidence" value="ECO:0007669"/>
    <property type="project" value="TreeGrafter"/>
</dbReference>
<proteinExistence type="predicted"/>
<evidence type="ECO:0000256" key="5">
    <source>
        <dbReference type="SAM" id="MobiDB-lite"/>
    </source>
</evidence>
<accession>A0A8T1N7R8</accession>
<name>A0A8T1N7R8_CARIL</name>